<evidence type="ECO:0000313" key="3">
    <source>
        <dbReference type="Proteomes" id="UP001153069"/>
    </source>
</evidence>
<evidence type="ECO:0000256" key="1">
    <source>
        <dbReference type="SAM" id="MobiDB-lite"/>
    </source>
</evidence>
<dbReference type="AlphaFoldDB" id="A0A9N8DDF9"/>
<feature type="region of interest" description="Disordered" evidence="1">
    <location>
        <begin position="54"/>
        <end position="73"/>
    </location>
</feature>
<reference evidence="2" key="1">
    <citation type="submission" date="2020-06" db="EMBL/GenBank/DDBJ databases">
        <authorList>
            <consortium name="Plant Systems Biology data submission"/>
        </authorList>
    </citation>
    <scope>NUCLEOTIDE SEQUENCE</scope>
    <source>
        <strain evidence="2">D6</strain>
    </source>
</reference>
<organism evidence="2 3">
    <name type="scientific">Seminavis robusta</name>
    <dbReference type="NCBI Taxonomy" id="568900"/>
    <lineage>
        <taxon>Eukaryota</taxon>
        <taxon>Sar</taxon>
        <taxon>Stramenopiles</taxon>
        <taxon>Ochrophyta</taxon>
        <taxon>Bacillariophyta</taxon>
        <taxon>Bacillariophyceae</taxon>
        <taxon>Bacillariophycidae</taxon>
        <taxon>Naviculales</taxon>
        <taxon>Naviculaceae</taxon>
        <taxon>Seminavis</taxon>
    </lineage>
</organism>
<gene>
    <name evidence="2" type="ORF">SEMRO_68_G038170.1</name>
</gene>
<proteinExistence type="predicted"/>
<keyword evidence="3" id="KW-1185">Reference proteome</keyword>
<evidence type="ECO:0000313" key="2">
    <source>
        <dbReference type="EMBL" id="CAB9499770.1"/>
    </source>
</evidence>
<name>A0A9N8DDF9_9STRA</name>
<comment type="caution">
    <text evidence="2">The sequence shown here is derived from an EMBL/GenBank/DDBJ whole genome shotgun (WGS) entry which is preliminary data.</text>
</comment>
<protein>
    <submittedName>
        <fullName evidence="2">Uncharacterized protein</fullName>
    </submittedName>
</protein>
<accession>A0A9N8DDF9</accession>
<dbReference type="Proteomes" id="UP001153069">
    <property type="component" value="Unassembled WGS sequence"/>
</dbReference>
<dbReference type="EMBL" id="CAICTM010000067">
    <property type="protein sequence ID" value="CAB9499770.1"/>
    <property type="molecule type" value="Genomic_DNA"/>
</dbReference>
<sequence>MKPLSRDNLWQTRSRSWEQAVIHDHDLHLHSQPKLVTQAITKLLSTDDTVQSEAIPSVGDYGTPTGKLQESRIPPPDVTLHADLCYGEVVTWEAFAMRLAVVDAGTRQNWFYGLRD</sequence>